<reference evidence="3" key="1">
    <citation type="submission" date="2024-07" db="EMBL/GenBank/DDBJ databases">
        <title>Two chromosome-level genome assemblies of Korean endemic species Abeliophyllum distichum and Forsythia ovata (Oleaceae).</title>
        <authorList>
            <person name="Jang H."/>
        </authorList>
    </citation>
    <scope>NUCLEOTIDE SEQUENCE [LARGE SCALE GENOMIC DNA]</scope>
</reference>
<dbReference type="Proteomes" id="UP001604277">
    <property type="component" value="Unassembled WGS sequence"/>
</dbReference>
<dbReference type="AlphaFoldDB" id="A0ABD1SMF8"/>
<evidence type="ECO:0000256" key="1">
    <source>
        <dbReference type="SAM" id="MobiDB-lite"/>
    </source>
</evidence>
<protein>
    <recommendedName>
        <fullName evidence="4">Retrotransposon gag domain-containing protein</fullName>
    </recommendedName>
</protein>
<organism evidence="2 3">
    <name type="scientific">Forsythia ovata</name>
    <dbReference type="NCBI Taxonomy" id="205694"/>
    <lineage>
        <taxon>Eukaryota</taxon>
        <taxon>Viridiplantae</taxon>
        <taxon>Streptophyta</taxon>
        <taxon>Embryophyta</taxon>
        <taxon>Tracheophyta</taxon>
        <taxon>Spermatophyta</taxon>
        <taxon>Magnoliopsida</taxon>
        <taxon>eudicotyledons</taxon>
        <taxon>Gunneridae</taxon>
        <taxon>Pentapetalae</taxon>
        <taxon>asterids</taxon>
        <taxon>lamiids</taxon>
        <taxon>Lamiales</taxon>
        <taxon>Oleaceae</taxon>
        <taxon>Forsythieae</taxon>
        <taxon>Forsythia</taxon>
    </lineage>
</organism>
<keyword evidence="3" id="KW-1185">Reference proteome</keyword>
<comment type="caution">
    <text evidence="2">The sequence shown here is derived from an EMBL/GenBank/DDBJ whole genome shotgun (WGS) entry which is preliminary data.</text>
</comment>
<name>A0ABD1SMF8_9LAMI</name>
<accession>A0ABD1SMF8</accession>
<dbReference type="EMBL" id="JBFOLJ010000010">
    <property type="protein sequence ID" value="KAL2501810.1"/>
    <property type="molecule type" value="Genomic_DNA"/>
</dbReference>
<evidence type="ECO:0008006" key="4">
    <source>
        <dbReference type="Google" id="ProtNLM"/>
    </source>
</evidence>
<gene>
    <name evidence="2" type="ORF">Fot_35658</name>
</gene>
<sequence>MTSVEYIAKFKEFMLRYNVNEESLVTLSRFRTGLRLELQRELIPHDVNSLDQSYQLVQELERYLKTNTVAKRFNLCSNDLRATTFGAKPNSAPKSSYNTSKPKKNDKGK</sequence>
<proteinExistence type="predicted"/>
<feature type="region of interest" description="Disordered" evidence="1">
    <location>
        <begin position="83"/>
        <end position="109"/>
    </location>
</feature>
<evidence type="ECO:0000313" key="3">
    <source>
        <dbReference type="Proteomes" id="UP001604277"/>
    </source>
</evidence>
<evidence type="ECO:0000313" key="2">
    <source>
        <dbReference type="EMBL" id="KAL2501810.1"/>
    </source>
</evidence>